<gene>
    <name evidence="1" type="ORF">FORC53_3387</name>
</gene>
<protein>
    <submittedName>
        <fullName evidence="1">Uncharacterized protein</fullName>
    </submittedName>
</protein>
<proteinExistence type="predicted"/>
<evidence type="ECO:0000313" key="2">
    <source>
        <dbReference type="Proteomes" id="UP000263418"/>
    </source>
</evidence>
<dbReference type="EMBL" id="CP019291">
    <property type="protein sequence ID" value="AXX61726.1"/>
    <property type="molecule type" value="Genomic_DNA"/>
</dbReference>
<organism evidence="1 2">
    <name type="scientific">Vibrio vulnificus</name>
    <dbReference type="NCBI Taxonomy" id="672"/>
    <lineage>
        <taxon>Bacteria</taxon>
        <taxon>Pseudomonadati</taxon>
        <taxon>Pseudomonadota</taxon>
        <taxon>Gammaproteobacteria</taxon>
        <taxon>Vibrionales</taxon>
        <taxon>Vibrionaceae</taxon>
        <taxon>Vibrio</taxon>
    </lineage>
</organism>
<sequence length="71" mass="8023">MHIDKSTPKAHKNNNVRVYAFGHNLIHILGIIAIASEASETAFSFVFMTRGMGGVERILETYEHAQNFYLN</sequence>
<dbReference type="Proteomes" id="UP000263418">
    <property type="component" value="Chromosome 2"/>
</dbReference>
<dbReference type="AlphaFoldDB" id="A0AAN1PRN9"/>
<name>A0AAN1PRN9_VIBVL</name>
<accession>A0AAN1PRN9</accession>
<evidence type="ECO:0000313" key="1">
    <source>
        <dbReference type="EMBL" id="AXX61726.1"/>
    </source>
</evidence>
<reference evidence="1 2" key="1">
    <citation type="submission" date="2017-01" db="EMBL/GenBank/DDBJ databases">
        <title>Complete Genome Sequence of Vibrio vulnificus FORC_053.</title>
        <authorList>
            <consortium name="Food-borne Pathogen Omics Research Center"/>
            <person name="Chung H.Y."/>
            <person name="Na E.J."/>
            <person name="Song J.S."/>
            <person name="Kim H."/>
            <person name="Lee J.-H."/>
            <person name="Ryu S."/>
            <person name="Choi S.H."/>
        </authorList>
    </citation>
    <scope>NUCLEOTIDE SEQUENCE [LARGE SCALE GENOMIC DNA]</scope>
    <source>
        <strain evidence="1 2">FORC_053</strain>
    </source>
</reference>